<feature type="compositionally biased region" description="Acidic residues" evidence="7">
    <location>
        <begin position="78"/>
        <end position="100"/>
    </location>
</feature>
<organism evidence="9 10">
    <name type="scientific">Luteimonas padinae</name>
    <dbReference type="NCBI Taxonomy" id="1714359"/>
    <lineage>
        <taxon>Bacteria</taxon>
        <taxon>Pseudomonadati</taxon>
        <taxon>Pseudomonadota</taxon>
        <taxon>Gammaproteobacteria</taxon>
        <taxon>Lysobacterales</taxon>
        <taxon>Lysobacteraceae</taxon>
        <taxon>Luteimonas</taxon>
    </lineage>
</organism>
<dbReference type="EMBL" id="JBHLTF010000005">
    <property type="protein sequence ID" value="MFC0716634.1"/>
    <property type="molecule type" value="Genomic_DNA"/>
</dbReference>
<evidence type="ECO:0000256" key="3">
    <source>
        <dbReference type="ARBA" id="ARBA00023136"/>
    </source>
</evidence>
<protein>
    <submittedName>
        <fullName evidence="9">Lipoprotein</fullName>
    </submittedName>
</protein>
<keyword evidence="4" id="KW-0564">Palmitate</keyword>
<feature type="compositionally biased region" description="Acidic residues" evidence="7">
    <location>
        <begin position="33"/>
        <end position="44"/>
    </location>
</feature>
<keyword evidence="5" id="KW-0998">Cell outer membrane</keyword>
<reference evidence="9 10" key="1">
    <citation type="submission" date="2024-09" db="EMBL/GenBank/DDBJ databases">
        <authorList>
            <person name="Sun Q."/>
            <person name="Mori K."/>
        </authorList>
    </citation>
    <scope>NUCLEOTIDE SEQUENCE [LARGE SCALE GENOMIC DNA]</scope>
    <source>
        <strain evidence="9 10">KCTC 52403</strain>
    </source>
</reference>
<evidence type="ECO:0000256" key="6">
    <source>
        <dbReference type="ARBA" id="ARBA00023288"/>
    </source>
</evidence>
<dbReference type="RefSeq" id="WP_189496196.1">
    <property type="nucleotide sequence ID" value="NZ_BMZT01000004.1"/>
</dbReference>
<dbReference type="NCBIfam" id="NF047847">
    <property type="entry name" value="SS_mature_LptM"/>
    <property type="match status" value="1"/>
</dbReference>
<evidence type="ECO:0000313" key="10">
    <source>
        <dbReference type="Proteomes" id="UP001589898"/>
    </source>
</evidence>
<feature type="chain" id="PRO_5046476783" evidence="8">
    <location>
        <begin position="21"/>
        <end position="100"/>
    </location>
</feature>
<feature type="compositionally biased region" description="Acidic residues" evidence="7">
    <location>
        <begin position="53"/>
        <end position="63"/>
    </location>
</feature>
<dbReference type="InterPro" id="IPR032831">
    <property type="entry name" value="LptM_cons"/>
</dbReference>
<sequence>MNTRALLPLVLLSSALALSACGNKGPLLPPPAPDDEEWPDEQVDDAGTGTDADAQDDAVDPVSDDPARDDADGAEPLPEADVDGEGDDQAAPVDDGDGGA</sequence>
<feature type="region of interest" description="Disordered" evidence="7">
    <location>
        <begin position="21"/>
        <end position="100"/>
    </location>
</feature>
<evidence type="ECO:0000256" key="5">
    <source>
        <dbReference type="ARBA" id="ARBA00023237"/>
    </source>
</evidence>
<dbReference type="PROSITE" id="PS51257">
    <property type="entry name" value="PROKAR_LIPOPROTEIN"/>
    <property type="match status" value="1"/>
</dbReference>
<evidence type="ECO:0000256" key="7">
    <source>
        <dbReference type="SAM" id="MobiDB-lite"/>
    </source>
</evidence>
<comment type="subcellular location">
    <subcellularLocation>
        <location evidence="1">Cell outer membrane</location>
        <topology evidence="1">Lipid-anchor</topology>
    </subcellularLocation>
</comment>
<evidence type="ECO:0000313" key="9">
    <source>
        <dbReference type="EMBL" id="MFC0716634.1"/>
    </source>
</evidence>
<keyword evidence="10" id="KW-1185">Reference proteome</keyword>
<keyword evidence="3" id="KW-0472">Membrane</keyword>
<evidence type="ECO:0000256" key="2">
    <source>
        <dbReference type="ARBA" id="ARBA00022729"/>
    </source>
</evidence>
<keyword evidence="2 8" id="KW-0732">Signal</keyword>
<keyword evidence="6 9" id="KW-0449">Lipoprotein</keyword>
<feature type="signal peptide" evidence="8">
    <location>
        <begin position="1"/>
        <end position="20"/>
    </location>
</feature>
<proteinExistence type="predicted"/>
<evidence type="ECO:0000256" key="8">
    <source>
        <dbReference type="SAM" id="SignalP"/>
    </source>
</evidence>
<comment type="caution">
    <text evidence="9">The sequence shown here is derived from an EMBL/GenBank/DDBJ whole genome shotgun (WGS) entry which is preliminary data.</text>
</comment>
<gene>
    <name evidence="9" type="ORF">ACFFFU_02505</name>
</gene>
<evidence type="ECO:0000256" key="4">
    <source>
        <dbReference type="ARBA" id="ARBA00023139"/>
    </source>
</evidence>
<dbReference type="Proteomes" id="UP001589898">
    <property type="component" value="Unassembled WGS sequence"/>
</dbReference>
<name>A0ABV6ST84_9GAMM</name>
<accession>A0ABV6ST84</accession>
<evidence type="ECO:0000256" key="1">
    <source>
        <dbReference type="ARBA" id="ARBA00004459"/>
    </source>
</evidence>